<keyword evidence="1" id="KW-0677">Repeat</keyword>
<dbReference type="STRING" id="860235.AOZ06_41660"/>
<dbReference type="InterPro" id="IPR003961">
    <property type="entry name" value="FN3_dom"/>
</dbReference>
<feature type="domain" description="Fibronectin type-III" evidence="5">
    <location>
        <begin position="743"/>
        <end position="829"/>
    </location>
</feature>
<evidence type="ECO:0000313" key="7">
    <source>
        <dbReference type="Proteomes" id="UP000063699"/>
    </source>
</evidence>
<name>A0A0N9IAH0_9PSEU</name>
<dbReference type="EMBL" id="CP012752">
    <property type="protein sequence ID" value="ALG15461.1"/>
    <property type="molecule type" value="Genomic_DNA"/>
</dbReference>
<feature type="domain" description="Fibronectin type-III" evidence="5">
    <location>
        <begin position="557"/>
        <end position="642"/>
    </location>
</feature>
<dbReference type="InterPro" id="IPR046542">
    <property type="entry name" value="DUF6801"/>
</dbReference>
<evidence type="ECO:0000313" key="6">
    <source>
        <dbReference type="EMBL" id="ALG15461.1"/>
    </source>
</evidence>
<feature type="domain" description="Fibronectin type-III" evidence="5">
    <location>
        <begin position="371"/>
        <end position="456"/>
    </location>
</feature>
<dbReference type="Gene3D" id="2.60.40.10">
    <property type="entry name" value="Immunoglobulins"/>
    <property type="match status" value="6"/>
</dbReference>
<feature type="domain" description="Fibronectin type-III" evidence="5">
    <location>
        <begin position="464"/>
        <end position="549"/>
    </location>
</feature>
<organism evidence="6 7">
    <name type="scientific">Kibdelosporangium phytohabitans</name>
    <dbReference type="NCBI Taxonomy" id="860235"/>
    <lineage>
        <taxon>Bacteria</taxon>
        <taxon>Bacillati</taxon>
        <taxon>Actinomycetota</taxon>
        <taxon>Actinomycetes</taxon>
        <taxon>Pseudonocardiales</taxon>
        <taxon>Pseudonocardiaceae</taxon>
        <taxon>Kibdelosporangium</taxon>
    </lineage>
</organism>
<evidence type="ECO:0000259" key="5">
    <source>
        <dbReference type="PROSITE" id="PS50853"/>
    </source>
</evidence>
<dbReference type="SMART" id="SM00060">
    <property type="entry name" value="FN3"/>
    <property type="match status" value="6"/>
</dbReference>
<keyword evidence="7" id="KW-1185">Reference proteome</keyword>
<dbReference type="PANTHER" id="PTHR46708">
    <property type="entry name" value="TENASCIN"/>
    <property type="match status" value="1"/>
</dbReference>
<evidence type="ECO:0000256" key="4">
    <source>
        <dbReference type="SAM" id="MobiDB-lite"/>
    </source>
</evidence>
<protein>
    <recommendedName>
        <fullName evidence="5">Fibronectin type-III domain-containing protein</fullName>
    </recommendedName>
</protein>
<keyword evidence="3" id="KW-0119">Carbohydrate metabolism</keyword>
<evidence type="ECO:0000256" key="3">
    <source>
        <dbReference type="ARBA" id="ARBA00023326"/>
    </source>
</evidence>
<evidence type="ECO:0000256" key="1">
    <source>
        <dbReference type="ARBA" id="ARBA00022737"/>
    </source>
</evidence>
<dbReference type="InterPro" id="IPR050991">
    <property type="entry name" value="ECM_Regulatory_Proteins"/>
</dbReference>
<dbReference type="GO" id="GO:0000272">
    <property type="term" value="P:polysaccharide catabolic process"/>
    <property type="evidence" value="ECO:0007669"/>
    <property type="project" value="UniProtKB-KW"/>
</dbReference>
<sequence length="1093" mass="110650">MVTASSPVLAVQAQLTQTYSCPFPLIGNQNVTVQITADQPSTIATGQFTPPINVKAVANAGATATQGLRLVGAESIQGAARATSTVTAPADQGSLTVQVPTTVPKQAIPAVGNDLVVNAEGSAPGLRFDKPGKATLSVTSLEMEMTPLRADGTPTDLGTFTSGCTLNTGQPTLLHSYDVTGNPVTPETIVGQGNVPPLKQAYTCPFPLIGNQDVTVDIAATLPAKVKVGDFTPKIDITAVANAGPTATQGLRLVSAETIQGTARATSLVAAPQGHLAVQVATDVPNQPIPQVGNPLIVTAKGAAPALKFDKPGTATLSVHDLVMEMTPLKADGTPTGLGTFTADCTLKDGQTNVLHTFTVEAGADTEKPTAPQNVRKGDVTTSSVALSWDASTDNVGVTGYEVFVNGQSKATATGTSATVDGLSPDSEYAFTVKAKDAAGNVSDASAPLTVRTSPAPDTVAPSVPQNLRKGDVTTNSVALLWDASTDNVGVTGYEVFVNGQSKATATGASATVGGLSPDSEYVFTVVAKDAAGNASAPSAALTVRTSAAPDTVAPTVPQNVKVGNATETSIALSWDASTDNVGVTGYEVFVNGQSKATVTGASATVDGLTADTEYTFTVLAKDAVGNKSAQSAPVSGKTLASPDREAPSVPQNLKAGNATTASINLTWDASTDNVGVTGYEVFVNGQSATSVTGAAATIEGLAEDTEFTFTVLAKDAAGNKSAQSAAVKARTLKKPDITPPSAPTGVRATAVTETSIKLAWDASTDNVGVTGYEVLVNGTPKASGPGTEATIDGLTRGTAYAITVKAKDAAGNVSDPSAEIKVTTTSKDTEAPTVPGNVRATGTTETAITLAWDASTDNVAVVGYELYNGAANTSVTGTSTTVGGLTPDTEYTFTVKAKDAAGNLSAASAPVKAKTKPRTNNEIPYAYTINGKSRIKAANGTVALNGGISVLFTPGTGAFQGDLKLDPATGQFRLFGFIPVWAKIEFAPAGKTTGTLSADGVLASKSTVTVKLPRVSLLGFPISSSPTCQTSRPVDVPLASKPGFNPLKGGSLTGKYTLPSLRGCGPLTSLVSAFTEGPGNTVELALTPKPKR</sequence>
<dbReference type="Proteomes" id="UP000063699">
    <property type="component" value="Chromosome"/>
</dbReference>
<dbReference type="SUPFAM" id="SSF49265">
    <property type="entry name" value="Fibronectin type III"/>
    <property type="match status" value="4"/>
</dbReference>
<keyword evidence="2" id="KW-0326">Glycosidase</keyword>
<keyword evidence="2" id="KW-0378">Hydrolase</keyword>
<dbReference type="KEGG" id="kphy:AOZ06_41660"/>
<gene>
    <name evidence="6" type="ORF">AOZ06_41660</name>
</gene>
<reference evidence="6 7" key="1">
    <citation type="submission" date="2015-07" db="EMBL/GenBank/DDBJ databases">
        <title>Genome sequencing of Kibdelosporangium phytohabitans.</title>
        <authorList>
            <person name="Qin S."/>
            <person name="Xing K."/>
        </authorList>
    </citation>
    <scope>NUCLEOTIDE SEQUENCE [LARGE SCALE GENOMIC DNA]</scope>
    <source>
        <strain evidence="6 7">KLBMP1111</strain>
    </source>
</reference>
<feature type="region of interest" description="Disordered" evidence="4">
    <location>
        <begin position="628"/>
        <end position="656"/>
    </location>
</feature>
<dbReference type="InterPro" id="IPR013783">
    <property type="entry name" value="Ig-like_fold"/>
</dbReference>
<dbReference type="CDD" id="cd00063">
    <property type="entry name" value="FN3"/>
    <property type="match status" value="6"/>
</dbReference>
<dbReference type="GO" id="GO:0016798">
    <property type="term" value="F:hydrolase activity, acting on glycosyl bonds"/>
    <property type="evidence" value="ECO:0007669"/>
    <property type="project" value="UniProtKB-KW"/>
</dbReference>
<accession>A0A0N9IAH0</accession>
<dbReference type="Pfam" id="PF20611">
    <property type="entry name" value="DUF6801"/>
    <property type="match status" value="2"/>
</dbReference>
<feature type="domain" description="Fibronectin type-III" evidence="5">
    <location>
        <begin position="650"/>
        <end position="735"/>
    </location>
</feature>
<dbReference type="AlphaFoldDB" id="A0A0N9IAH0"/>
<dbReference type="InterPro" id="IPR036116">
    <property type="entry name" value="FN3_sf"/>
</dbReference>
<dbReference type="PROSITE" id="PS50853">
    <property type="entry name" value="FN3"/>
    <property type="match status" value="6"/>
</dbReference>
<evidence type="ECO:0000256" key="2">
    <source>
        <dbReference type="ARBA" id="ARBA00023295"/>
    </source>
</evidence>
<dbReference type="PANTHER" id="PTHR46708:SF2">
    <property type="entry name" value="FIBRONECTIN TYPE-III DOMAIN-CONTAINING PROTEIN"/>
    <property type="match status" value="1"/>
</dbReference>
<proteinExistence type="predicted"/>
<feature type="domain" description="Fibronectin type-III" evidence="5">
    <location>
        <begin position="835"/>
        <end position="919"/>
    </location>
</feature>
<dbReference type="Pfam" id="PF00041">
    <property type="entry name" value="fn3"/>
    <property type="match status" value="6"/>
</dbReference>
<keyword evidence="3" id="KW-0624">Polysaccharide degradation</keyword>